<dbReference type="InterPro" id="IPR039650">
    <property type="entry name" value="HdrA-like"/>
</dbReference>
<keyword evidence="5" id="KW-0411">Iron-sulfur</keyword>
<evidence type="ECO:0000256" key="3">
    <source>
        <dbReference type="ARBA" id="ARBA00023002"/>
    </source>
</evidence>
<reference evidence="6" key="1">
    <citation type="journal article" date="2020" name="mSystems">
        <title>Genome- and Community-Level Interaction Insights into Carbon Utilization and Element Cycling Functions of Hydrothermarchaeota in Hydrothermal Sediment.</title>
        <authorList>
            <person name="Zhou Z."/>
            <person name="Liu Y."/>
            <person name="Xu W."/>
            <person name="Pan J."/>
            <person name="Luo Z.H."/>
            <person name="Li M."/>
        </authorList>
    </citation>
    <scope>NUCLEOTIDE SEQUENCE [LARGE SCALE GENOMIC DNA]</scope>
    <source>
        <strain evidence="6">SpSt-500</strain>
    </source>
</reference>
<dbReference type="PANTHER" id="PTHR43498">
    <property type="entry name" value="FERREDOXIN:COB-COM HETERODISULFIDE REDUCTASE SUBUNIT A"/>
    <property type="match status" value="1"/>
</dbReference>
<evidence type="ECO:0000256" key="1">
    <source>
        <dbReference type="ARBA" id="ARBA00022485"/>
    </source>
</evidence>
<dbReference type="Pfam" id="PF12831">
    <property type="entry name" value="FAD_oxidored"/>
    <property type="match status" value="1"/>
</dbReference>
<dbReference type="PANTHER" id="PTHR43498:SF1">
    <property type="entry name" value="COB--COM HETERODISULFIDE REDUCTASE IRON-SULFUR SUBUNIT A"/>
    <property type="match status" value="1"/>
</dbReference>
<sequence length="439" mass="48755">MYELKSKYDIIVAGAGIAGISAAVKAAQLGVSVLLIEHYGFVGGMSTAGMVSPFMKHKVNDEILVRGIFEELENEMIDRKGMIDNGFYASSFRASAFELLKNANSTILLNAQINEVIRIGNSIKSIKVIANEEELTIDADVFIDTTGDAQLVYLGNFPWVKGDEKTGKLQALTLFFRMANIDVKAVADYARQHKEDFFDWMEYDFDFNRIISIAGFFSFVKRAIAEKRLPEEIQYIFFTTLPDSGEGSFNTSNILGIDGSTSEDLTKAELIGRNQVYQIVKLLQEEIPGFEKAILLETAVQVGVRETRRAIGDYIVTGDDIKYAHKFDDAIARGCYGIDIHGQKDEQSRMEHLPEGDFYEIPLRALIVKDADNLLVAGRCISSTREGHSALRIQPTSAATGEACGALAALAVNHKKQIRDVNFKEVQKLITHNLTQKNL</sequence>
<dbReference type="EMBL" id="DSVI01000004">
    <property type="protein sequence ID" value="HGT46620.1"/>
    <property type="molecule type" value="Genomic_DNA"/>
</dbReference>
<keyword evidence="2" id="KW-0479">Metal-binding</keyword>
<dbReference type="SUPFAM" id="SSF51905">
    <property type="entry name" value="FAD/NAD(P)-binding domain"/>
    <property type="match status" value="1"/>
</dbReference>
<name>A0A832DER7_9BACT</name>
<dbReference type="GO" id="GO:0046872">
    <property type="term" value="F:metal ion binding"/>
    <property type="evidence" value="ECO:0007669"/>
    <property type="project" value="UniProtKB-KW"/>
</dbReference>
<comment type="caution">
    <text evidence="6">The sequence shown here is derived from an EMBL/GenBank/DDBJ whole genome shotgun (WGS) entry which is preliminary data.</text>
</comment>
<dbReference type="Gene3D" id="3.50.50.60">
    <property type="entry name" value="FAD/NAD(P)-binding domain"/>
    <property type="match status" value="1"/>
</dbReference>
<dbReference type="AlphaFoldDB" id="A0A832DER7"/>
<evidence type="ECO:0000256" key="5">
    <source>
        <dbReference type="ARBA" id="ARBA00023014"/>
    </source>
</evidence>
<dbReference type="GO" id="GO:0016491">
    <property type="term" value="F:oxidoreductase activity"/>
    <property type="evidence" value="ECO:0007669"/>
    <property type="project" value="UniProtKB-KW"/>
</dbReference>
<keyword evidence="3" id="KW-0560">Oxidoreductase</keyword>
<gene>
    <name evidence="6" type="ORF">ENS56_01125</name>
</gene>
<dbReference type="GO" id="GO:0051539">
    <property type="term" value="F:4 iron, 4 sulfur cluster binding"/>
    <property type="evidence" value="ECO:0007669"/>
    <property type="project" value="UniProtKB-KW"/>
</dbReference>
<protein>
    <submittedName>
        <fullName evidence="6">FAD-dependent oxidoreductase</fullName>
    </submittedName>
</protein>
<organism evidence="6">
    <name type="scientific">Ignavibacterium album</name>
    <dbReference type="NCBI Taxonomy" id="591197"/>
    <lineage>
        <taxon>Bacteria</taxon>
        <taxon>Pseudomonadati</taxon>
        <taxon>Ignavibacteriota</taxon>
        <taxon>Ignavibacteria</taxon>
        <taxon>Ignavibacteriales</taxon>
        <taxon>Ignavibacteriaceae</taxon>
        <taxon>Ignavibacterium</taxon>
    </lineage>
</organism>
<evidence type="ECO:0000313" key="6">
    <source>
        <dbReference type="EMBL" id="HGT46620.1"/>
    </source>
</evidence>
<accession>A0A832DER7</accession>
<proteinExistence type="predicted"/>
<keyword evidence="4" id="KW-0408">Iron</keyword>
<keyword evidence="1" id="KW-0004">4Fe-4S</keyword>
<dbReference type="InterPro" id="IPR036188">
    <property type="entry name" value="FAD/NAD-bd_sf"/>
</dbReference>
<evidence type="ECO:0000256" key="4">
    <source>
        <dbReference type="ARBA" id="ARBA00023004"/>
    </source>
</evidence>
<evidence type="ECO:0000256" key="2">
    <source>
        <dbReference type="ARBA" id="ARBA00022723"/>
    </source>
</evidence>